<dbReference type="Proteomes" id="UP000561045">
    <property type="component" value="Unassembled WGS sequence"/>
</dbReference>
<comment type="caution">
    <text evidence="2">The sequence shown here is derived from an EMBL/GenBank/DDBJ whole genome shotgun (WGS) entry which is preliminary data.</text>
</comment>
<protein>
    <recommendedName>
        <fullName evidence="4">DUF2946 domain-containing protein</fullName>
    </recommendedName>
</protein>
<name>A0A840BKA5_9RHOO</name>
<proteinExistence type="predicted"/>
<keyword evidence="3" id="KW-1185">Reference proteome</keyword>
<dbReference type="EMBL" id="JACIET010000002">
    <property type="protein sequence ID" value="MBB4013695.1"/>
    <property type="molecule type" value="Genomic_DNA"/>
</dbReference>
<dbReference type="RefSeq" id="WP_183635628.1">
    <property type="nucleotide sequence ID" value="NZ_BAABLE010000005.1"/>
</dbReference>
<evidence type="ECO:0008006" key="4">
    <source>
        <dbReference type="Google" id="ProtNLM"/>
    </source>
</evidence>
<gene>
    <name evidence="2" type="ORF">GGR36_003041</name>
</gene>
<feature type="transmembrane region" description="Helical" evidence="1">
    <location>
        <begin position="32"/>
        <end position="53"/>
    </location>
</feature>
<keyword evidence="1" id="KW-0472">Membrane</keyword>
<evidence type="ECO:0000313" key="3">
    <source>
        <dbReference type="Proteomes" id="UP000561045"/>
    </source>
</evidence>
<accession>A0A840BKA5</accession>
<keyword evidence="1" id="KW-1133">Transmembrane helix</keyword>
<dbReference type="AlphaFoldDB" id="A0A840BKA5"/>
<reference evidence="2 3" key="1">
    <citation type="submission" date="2020-08" db="EMBL/GenBank/DDBJ databases">
        <title>Genomic Encyclopedia of Type Strains, Phase IV (KMG-IV): sequencing the most valuable type-strain genomes for metagenomic binning, comparative biology and taxonomic classification.</title>
        <authorList>
            <person name="Goeker M."/>
        </authorList>
    </citation>
    <scope>NUCLEOTIDE SEQUENCE [LARGE SCALE GENOMIC DNA]</scope>
    <source>
        <strain evidence="2 3">DSM 106739</strain>
    </source>
</reference>
<sequence>MAACVNLGFRALLDGPTALIAVTRRRFVPAALLLWFLLLLPLMQLGALAHGYGHTAQALQSQSAVDLPGYPDVSPCEACLAFSGVTSGVAGESAPTATLTPAFDFTPLSALPAFRAPARLPYASRAPPARIA</sequence>
<keyword evidence="1" id="KW-0812">Transmembrane</keyword>
<evidence type="ECO:0000313" key="2">
    <source>
        <dbReference type="EMBL" id="MBB4013695.1"/>
    </source>
</evidence>
<organism evidence="2 3">
    <name type="scientific">Niveibacterium umoris</name>
    <dbReference type="NCBI Taxonomy" id="1193620"/>
    <lineage>
        <taxon>Bacteria</taxon>
        <taxon>Pseudomonadati</taxon>
        <taxon>Pseudomonadota</taxon>
        <taxon>Betaproteobacteria</taxon>
        <taxon>Rhodocyclales</taxon>
        <taxon>Rhodocyclaceae</taxon>
        <taxon>Niveibacterium</taxon>
    </lineage>
</organism>
<evidence type="ECO:0000256" key="1">
    <source>
        <dbReference type="SAM" id="Phobius"/>
    </source>
</evidence>